<gene>
    <name evidence="1" type="ORF">DSPE1174_LOCUS1723</name>
</gene>
<organism evidence="1">
    <name type="scientific">Octactis speculum</name>
    <dbReference type="NCBI Taxonomy" id="3111310"/>
    <lineage>
        <taxon>Eukaryota</taxon>
        <taxon>Sar</taxon>
        <taxon>Stramenopiles</taxon>
        <taxon>Ochrophyta</taxon>
        <taxon>Dictyochophyceae</taxon>
        <taxon>Dictyochales</taxon>
        <taxon>Dictyochaceae</taxon>
        <taxon>Octactis</taxon>
    </lineage>
</organism>
<dbReference type="AlphaFoldDB" id="A0A7S2F554"/>
<dbReference type="Gene3D" id="2.60.120.620">
    <property type="entry name" value="q2cbj1_9rhob like domain"/>
    <property type="match status" value="1"/>
</dbReference>
<name>A0A7S2F554_9STRA</name>
<protein>
    <recommendedName>
        <fullName evidence="2">Fe2OG dioxygenase domain-containing protein</fullName>
    </recommendedName>
</protein>
<dbReference type="EMBL" id="HBGS01003379">
    <property type="protein sequence ID" value="CAD9372976.1"/>
    <property type="molecule type" value="Transcribed_RNA"/>
</dbReference>
<accession>A0A7S2F554</accession>
<sequence>MHEFSGQDYFDWHVDTQPRDGTGRTINVNVMLSPSEAYKGGDLVVGTERLDSLGKGDLYWYPAGFPHKVMDIEAGLRHSLIIAVKTNTVTGRESWKYWDEVERNFNRIRGMQPEVSKWHWLHGEHMAALGQQHEADVCFANSYASTPQGTLYAAKFDEDGQKLVSMGRLDESLGFFRMAALIEPTSELYASHFRSIEQALSNPVPP</sequence>
<reference evidence="1" key="1">
    <citation type="submission" date="2021-01" db="EMBL/GenBank/DDBJ databases">
        <authorList>
            <person name="Corre E."/>
            <person name="Pelletier E."/>
            <person name="Niang G."/>
            <person name="Scheremetjew M."/>
            <person name="Finn R."/>
            <person name="Kale V."/>
            <person name="Holt S."/>
            <person name="Cochrane G."/>
            <person name="Meng A."/>
            <person name="Brown T."/>
            <person name="Cohen L."/>
        </authorList>
    </citation>
    <scope>NUCLEOTIDE SEQUENCE</scope>
    <source>
        <strain evidence="1">CCMP1381</strain>
    </source>
</reference>
<proteinExistence type="predicted"/>
<evidence type="ECO:0000313" key="1">
    <source>
        <dbReference type="EMBL" id="CAD9372976.1"/>
    </source>
</evidence>
<evidence type="ECO:0008006" key="2">
    <source>
        <dbReference type="Google" id="ProtNLM"/>
    </source>
</evidence>